<keyword evidence="1 5" id="KW-0032">Aminotransferase</keyword>
<feature type="binding site" evidence="5">
    <location>
        <position position="272"/>
    </location>
    <ligand>
        <name>pyridoxal 5'-phosphate</name>
        <dbReference type="ChEBI" id="CHEBI:597326"/>
    </ligand>
</feature>
<dbReference type="EMBL" id="JBGUAW010000003">
    <property type="protein sequence ID" value="MFA9460374.1"/>
    <property type="molecule type" value="Genomic_DNA"/>
</dbReference>
<comment type="subunit">
    <text evidence="5">Homodimer.</text>
</comment>
<keyword evidence="5" id="KW-0963">Cytoplasm</keyword>
<comment type="subcellular location">
    <subcellularLocation>
        <location evidence="5">Cytoplasm</location>
    </subcellularLocation>
</comment>
<dbReference type="RefSeq" id="WP_373655157.1">
    <property type="nucleotide sequence ID" value="NZ_JBGUAW010000003.1"/>
</dbReference>
<dbReference type="InterPro" id="IPR049704">
    <property type="entry name" value="Aminotrans_3_PPA_site"/>
</dbReference>
<dbReference type="EC" id="2.6.1.11" evidence="5"/>
<feature type="modified residue" description="N6-(pyridoxal phosphate)lysine" evidence="5">
    <location>
        <position position="243"/>
    </location>
</feature>
<feature type="binding site" evidence="5">
    <location>
        <position position="271"/>
    </location>
    <ligand>
        <name>N(2)-acetyl-L-ornithine</name>
        <dbReference type="ChEBI" id="CHEBI:57805"/>
    </ligand>
</feature>
<protein>
    <recommendedName>
        <fullName evidence="5">Acetylornithine aminotransferase</fullName>
        <shortName evidence="5">ACOAT</shortName>
        <ecNumber evidence="5">2.6.1.11</ecNumber>
    </recommendedName>
</protein>
<dbReference type="SUPFAM" id="SSF53383">
    <property type="entry name" value="PLP-dependent transferases"/>
    <property type="match status" value="1"/>
</dbReference>
<comment type="pathway">
    <text evidence="5">Amino-acid biosynthesis; L-arginine biosynthesis; N(2)-acetyl-L-ornithine from L-glutamate: step 4/4.</text>
</comment>
<accession>A0ABV4TUS9</accession>
<dbReference type="GO" id="GO:0008483">
    <property type="term" value="F:transaminase activity"/>
    <property type="evidence" value="ECO:0007669"/>
    <property type="project" value="UniProtKB-KW"/>
</dbReference>
<organism evidence="6 7">
    <name type="scientific">Thiohalorhabdus methylotrophus</name>
    <dbReference type="NCBI Taxonomy" id="3242694"/>
    <lineage>
        <taxon>Bacteria</taxon>
        <taxon>Pseudomonadati</taxon>
        <taxon>Pseudomonadota</taxon>
        <taxon>Gammaproteobacteria</taxon>
        <taxon>Thiohalorhabdales</taxon>
        <taxon>Thiohalorhabdaceae</taxon>
        <taxon>Thiohalorhabdus</taxon>
    </lineage>
</organism>
<feature type="binding site" evidence="5">
    <location>
        <position position="129"/>
    </location>
    <ligand>
        <name>pyridoxal 5'-phosphate</name>
        <dbReference type="ChEBI" id="CHEBI:597326"/>
    </ligand>
</feature>
<dbReference type="InterPro" id="IPR004636">
    <property type="entry name" value="AcOrn/SuccOrn_fam"/>
</dbReference>
<dbReference type="PANTHER" id="PTHR11986">
    <property type="entry name" value="AMINOTRANSFERASE CLASS III"/>
    <property type="match status" value="1"/>
</dbReference>
<dbReference type="InterPro" id="IPR050103">
    <property type="entry name" value="Class-III_PLP-dep_AT"/>
</dbReference>
<dbReference type="Pfam" id="PF00202">
    <property type="entry name" value="Aminotran_3"/>
    <property type="match status" value="1"/>
</dbReference>
<dbReference type="Proteomes" id="UP001575181">
    <property type="component" value="Unassembled WGS sequence"/>
</dbReference>
<feature type="binding site" evidence="5">
    <location>
        <begin position="97"/>
        <end position="98"/>
    </location>
    <ligand>
        <name>pyridoxal 5'-phosphate</name>
        <dbReference type="ChEBI" id="CHEBI:597326"/>
    </ligand>
</feature>
<dbReference type="PANTHER" id="PTHR11986:SF79">
    <property type="entry name" value="ACETYLORNITHINE AMINOTRANSFERASE, MITOCHONDRIAL"/>
    <property type="match status" value="1"/>
</dbReference>
<dbReference type="HAMAP" id="MF_01107">
    <property type="entry name" value="ArgD_aminotrans_3"/>
    <property type="match status" value="1"/>
</dbReference>
<reference evidence="6 7" key="1">
    <citation type="submission" date="2024-08" db="EMBL/GenBank/DDBJ databases">
        <title>Whole-genome sequencing of halo(alkali)philic microorganisms from hypersaline lakes.</title>
        <authorList>
            <person name="Sorokin D.Y."/>
            <person name="Merkel A.Y."/>
            <person name="Messina E."/>
            <person name="Yakimov M."/>
        </authorList>
    </citation>
    <scope>NUCLEOTIDE SEQUENCE [LARGE SCALE GENOMIC DNA]</scope>
    <source>
        <strain evidence="6 7">Cl-TMA</strain>
    </source>
</reference>
<dbReference type="Gene3D" id="3.90.1150.10">
    <property type="entry name" value="Aspartate Aminotransferase, domain 1"/>
    <property type="match status" value="1"/>
</dbReference>
<comment type="cofactor">
    <cofactor evidence="5">
        <name>pyridoxal 5'-phosphate</name>
        <dbReference type="ChEBI" id="CHEBI:597326"/>
    </cofactor>
    <text evidence="5">Binds 1 pyridoxal phosphate per subunit.</text>
</comment>
<evidence type="ECO:0000313" key="6">
    <source>
        <dbReference type="EMBL" id="MFA9460374.1"/>
    </source>
</evidence>
<keyword evidence="3 5" id="KW-0808">Transferase</keyword>
<comment type="catalytic activity">
    <reaction evidence="5">
        <text>N(2)-acetyl-L-ornithine + 2-oxoglutarate = N-acetyl-L-glutamate 5-semialdehyde + L-glutamate</text>
        <dbReference type="Rhea" id="RHEA:18049"/>
        <dbReference type="ChEBI" id="CHEBI:16810"/>
        <dbReference type="ChEBI" id="CHEBI:29123"/>
        <dbReference type="ChEBI" id="CHEBI:29985"/>
        <dbReference type="ChEBI" id="CHEBI:57805"/>
        <dbReference type="EC" id="2.6.1.11"/>
    </reaction>
</comment>
<evidence type="ECO:0000256" key="1">
    <source>
        <dbReference type="ARBA" id="ARBA00022576"/>
    </source>
</evidence>
<comment type="caution">
    <text evidence="6">The sequence shown here is derived from an EMBL/GenBank/DDBJ whole genome shotgun (WGS) entry which is preliminary data.</text>
</comment>
<feature type="binding site" evidence="5">
    <location>
        <position position="132"/>
    </location>
    <ligand>
        <name>N(2)-acetyl-L-ornithine</name>
        <dbReference type="ChEBI" id="CHEBI:57805"/>
    </ligand>
</feature>
<keyword evidence="2 5" id="KW-0028">Amino-acid biosynthesis</keyword>
<evidence type="ECO:0000256" key="4">
    <source>
        <dbReference type="ARBA" id="ARBA00022898"/>
    </source>
</evidence>
<evidence type="ECO:0000256" key="2">
    <source>
        <dbReference type="ARBA" id="ARBA00022605"/>
    </source>
</evidence>
<dbReference type="InterPro" id="IPR015421">
    <property type="entry name" value="PyrdxlP-dep_Trfase_major"/>
</dbReference>
<comment type="similarity">
    <text evidence="5">Belongs to the class-III pyridoxal-phosphate-dependent aminotransferase family. ArgD subfamily.</text>
</comment>
<dbReference type="NCBIfam" id="TIGR00707">
    <property type="entry name" value="argD"/>
    <property type="match status" value="1"/>
</dbReference>
<dbReference type="NCBIfam" id="NF002325">
    <property type="entry name" value="PRK01278.1"/>
    <property type="match status" value="1"/>
</dbReference>
<dbReference type="InterPro" id="IPR015424">
    <property type="entry name" value="PyrdxlP-dep_Trfase"/>
</dbReference>
<dbReference type="PIRSF" id="PIRSF000521">
    <property type="entry name" value="Transaminase_4ab_Lys_Orn"/>
    <property type="match status" value="1"/>
</dbReference>
<dbReference type="InterPro" id="IPR005814">
    <property type="entry name" value="Aminotrans_3"/>
</dbReference>
<keyword evidence="5" id="KW-0055">Arginine biosynthesis</keyword>
<sequence length="388" mass="41554">MPSSHLMDTYKRLPVAFESGSGATLVDTEGREYLDAVSGIAVCGLGHAHPAVTGALCEQADRLVHTSNLYGVPLQEEVGTELARLSGMDRVFFANSGAEANEAAIKLARRFGHAREIERPEIVVMQGSFHGRTLATLTATGNRKVQAGFEPLVPGFKRIPYNDLEAVERVGSESTVAVLVEPIQGEGGVVTPDPEYLAGLRRLCDEHGWLLMLDEVQTGMGRTGAWFAFQHAGIRPDVVTVAKALGNGVPVGAMLATESAASLFGPGTHATTFGGNPLAMAAVRAVLRTIEREDLVAGAAEIGTYLQDRLRETVGRREAVREIRGRGLMIGIEVEADLSGLVQRALDHGLLINVTAERVIRLLPPLILSREQADRIAEGLDYLLGEIL</sequence>
<dbReference type="Gene3D" id="3.40.640.10">
    <property type="entry name" value="Type I PLP-dependent aspartate aminotransferase-like (Major domain)"/>
    <property type="match status" value="1"/>
</dbReference>
<evidence type="ECO:0000313" key="7">
    <source>
        <dbReference type="Proteomes" id="UP001575181"/>
    </source>
</evidence>
<evidence type="ECO:0000256" key="5">
    <source>
        <dbReference type="HAMAP-Rule" id="MF_01107"/>
    </source>
</evidence>
<dbReference type="PROSITE" id="PS00600">
    <property type="entry name" value="AA_TRANSFER_CLASS_3"/>
    <property type="match status" value="1"/>
</dbReference>
<dbReference type="InterPro" id="IPR015422">
    <property type="entry name" value="PyrdxlP-dep_Trfase_small"/>
</dbReference>
<dbReference type="CDD" id="cd00610">
    <property type="entry name" value="OAT_like"/>
    <property type="match status" value="1"/>
</dbReference>
<keyword evidence="7" id="KW-1185">Reference proteome</keyword>
<proteinExistence type="inferred from homology"/>
<name>A0ABV4TUS9_9GAMM</name>
<feature type="binding site" evidence="5">
    <location>
        <begin position="214"/>
        <end position="217"/>
    </location>
    <ligand>
        <name>pyridoxal 5'-phosphate</name>
        <dbReference type="ChEBI" id="CHEBI:597326"/>
    </ligand>
</feature>
<keyword evidence="4 5" id="KW-0663">Pyridoxal phosphate</keyword>
<comment type="miscellaneous">
    <text evidence="5">May also have succinyldiaminopimelate aminotransferase activity, thus carrying out the corresponding step in lysine biosynthesis.</text>
</comment>
<gene>
    <name evidence="5" type="primary">argD</name>
    <name evidence="6" type="ORF">ACERLL_05980</name>
</gene>
<evidence type="ECO:0000256" key="3">
    <source>
        <dbReference type="ARBA" id="ARBA00022679"/>
    </source>
</evidence>